<proteinExistence type="inferred from homology"/>
<dbReference type="Proteomes" id="UP001303946">
    <property type="component" value="Chromosome"/>
</dbReference>
<comment type="similarity">
    <text evidence="1 3">Belongs to the type-B carboxylesterase/lipase family.</text>
</comment>
<evidence type="ECO:0000259" key="4">
    <source>
        <dbReference type="Pfam" id="PF00135"/>
    </source>
</evidence>
<dbReference type="InterPro" id="IPR019819">
    <property type="entry name" value="Carboxylesterase_B_CS"/>
</dbReference>
<keyword evidence="6" id="KW-1185">Reference proteome</keyword>
<dbReference type="InterPro" id="IPR050309">
    <property type="entry name" value="Type-B_Carboxylest/Lipase"/>
</dbReference>
<organism evidence="5 6">
    <name type="scientific">Piscinibacter gummiphilus</name>
    <dbReference type="NCBI Taxonomy" id="946333"/>
    <lineage>
        <taxon>Bacteria</taxon>
        <taxon>Pseudomonadati</taxon>
        <taxon>Pseudomonadota</taxon>
        <taxon>Betaproteobacteria</taxon>
        <taxon>Burkholderiales</taxon>
        <taxon>Sphaerotilaceae</taxon>
        <taxon>Piscinibacter</taxon>
    </lineage>
</organism>
<dbReference type="PANTHER" id="PTHR11559">
    <property type="entry name" value="CARBOXYLESTERASE"/>
    <property type="match status" value="1"/>
</dbReference>
<dbReference type="PROSITE" id="PS00941">
    <property type="entry name" value="CARBOXYLESTERASE_B_2"/>
    <property type="match status" value="1"/>
</dbReference>
<dbReference type="InterPro" id="IPR002018">
    <property type="entry name" value="CarbesteraseB"/>
</dbReference>
<dbReference type="Pfam" id="PF00135">
    <property type="entry name" value="COesterase"/>
    <property type="match status" value="1"/>
</dbReference>
<evidence type="ECO:0000313" key="6">
    <source>
        <dbReference type="Proteomes" id="UP001303946"/>
    </source>
</evidence>
<dbReference type="EMBL" id="CP136336">
    <property type="protein sequence ID" value="WOB07023.1"/>
    <property type="molecule type" value="Genomic_DNA"/>
</dbReference>
<dbReference type="InterPro" id="IPR029058">
    <property type="entry name" value="AB_hydrolase_fold"/>
</dbReference>
<dbReference type="SUPFAM" id="SSF53474">
    <property type="entry name" value="alpha/beta-Hydrolases"/>
    <property type="match status" value="1"/>
</dbReference>
<keyword evidence="2 3" id="KW-0378">Hydrolase</keyword>
<name>A0ABZ0CPX7_9BURK</name>
<dbReference type="Gene3D" id="3.40.50.1820">
    <property type="entry name" value="alpha/beta hydrolase"/>
    <property type="match status" value="1"/>
</dbReference>
<evidence type="ECO:0000256" key="1">
    <source>
        <dbReference type="ARBA" id="ARBA00005964"/>
    </source>
</evidence>
<dbReference type="EC" id="3.1.1.-" evidence="3"/>
<reference evidence="5 6" key="1">
    <citation type="submission" date="2023-10" db="EMBL/GenBank/DDBJ databases">
        <title>Bacteria for the degradation of biodegradable plastic PBAT(Polybutylene adipate terephthalate).</title>
        <authorList>
            <person name="Weon H.-Y."/>
            <person name="Yeon J."/>
        </authorList>
    </citation>
    <scope>NUCLEOTIDE SEQUENCE [LARGE SCALE GENOMIC DNA]</scope>
    <source>
        <strain evidence="5 6">SBD 7-3</strain>
    </source>
</reference>
<dbReference type="RefSeq" id="WP_316699701.1">
    <property type="nucleotide sequence ID" value="NZ_CP136336.1"/>
</dbReference>
<protein>
    <recommendedName>
        <fullName evidence="3">Carboxylic ester hydrolase</fullName>
        <ecNumber evidence="3">3.1.1.-</ecNumber>
    </recommendedName>
</protein>
<gene>
    <name evidence="5" type="ORF">RXV79_19125</name>
</gene>
<accession>A0ABZ0CPX7</accession>
<feature type="domain" description="Carboxylesterase type B" evidence="4">
    <location>
        <begin position="5"/>
        <end position="459"/>
    </location>
</feature>
<evidence type="ECO:0000256" key="2">
    <source>
        <dbReference type="ARBA" id="ARBA00022801"/>
    </source>
</evidence>
<dbReference type="InterPro" id="IPR019826">
    <property type="entry name" value="Carboxylesterase_B_AS"/>
</dbReference>
<evidence type="ECO:0000313" key="5">
    <source>
        <dbReference type="EMBL" id="WOB07023.1"/>
    </source>
</evidence>
<evidence type="ECO:0000256" key="3">
    <source>
        <dbReference type="RuleBase" id="RU361235"/>
    </source>
</evidence>
<dbReference type="PROSITE" id="PS00122">
    <property type="entry name" value="CARBOXYLESTERASE_B_1"/>
    <property type="match status" value="1"/>
</dbReference>
<sequence length="491" mass="53967">MSSPSPLVRTALGDLQGLHDGGVSAWLGVPYAQPPVGALRFKPALPVRPWQGVRDATNFGAACPQKVMGSMKSLGPALDEDCLTLNIWSPAADGKKRPVMVWIHGGAFLLGSARAYTGAHLAAQGDIVVVAINYRLGVFGFVNFGEALGDARIESNLGLRDQILALRWVRDHIEAFGGDPDQVTLAGESAGSMSVSLLMHAQEARPLFHRAIMQSGALNLIHDRATSLRVAKLYLDHLGVKTLEALQALPVQALQAAQESVHQQVPQTVPAAPWYDGALLPASLEDARRAPTPEIPLLAGYNRDEIRFFELWRGVADVFLSRERMQAVLQRQLGDTFAEQVLAAYPESKDGRRRLGTHMSFAMPTLHFAERHAARHPTWFYRFDHGHPLLGALHAIELFYLWDMKGPLPMMLRGGPLWGSRRALATRLRSHWIRFVREGRPGDEWQPFDTSRRATLVFGRRDRVVDDPEGPLRAAWGAQDSGPGMVTLGSG</sequence>